<dbReference type="EMBL" id="JARGEI010000006">
    <property type="protein sequence ID" value="KAJ8729936.1"/>
    <property type="molecule type" value="Genomic_DNA"/>
</dbReference>
<feature type="region of interest" description="Disordered" evidence="1">
    <location>
        <begin position="814"/>
        <end position="848"/>
    </location>
</feature>
<organism evidence="3 4">
    <name type="scientific">Mythimna separata</name>
    <name type="common">Oriental armyworm</name>
    <name type="synonym">Pseudaletia separata</name>
    <dbReference type="NCBI Taxonomy" id="271217"/>
    <lineage>
        <taxon>Eukaryota</taxon>
        <taxon>Metazoa</taxon>
        <taxon>Ecdysozoa</taxon>
        <taxon>Arthropoda</taxon>
        <taxon>Hexapoda</taxon>
        <taxon>Insecta</taxon>
        <taxon>Pterygota</taxon>
        <taxon>Neoptera</taxon>
        <taxon>Endopterygota</taxon>
        <taxon>Lepidoptera</taxon>
        <taxon>Glossata</taxon>
        <taxon>Ditrysia</taxon>
        <taxon>Noctuoidea</taxon>
        <taxon>Noctuidae</taxon>
        <taxon>Noctuinae</taxon>
        <taxon>Hadenini</taxon>
        <taxon>Mythimna</taxon>
    </lineage>
</organism>
<dbReference type="SMART" id="SM00454">
    <property type="entry name" value="SAM"/>
    <property type="match status" value="2"/>
</dbReference>
<feature type="region of interest" description="Disordered" evidence="1">
    <location>
        <begin position="308"/>
        <end position="353"/>
    </location>
</feature>
<dbReference type="GO" id="GO:0030424">
    <property type="term" value="C:axon"/>
    <property type="evidence" value="ECO:0007669"/>
    <property type="project" value="TreeGrafter"/>
</dbReference>
<dbReference type="Pfam" id="PF00536">
    <property type="entry name" value="SAM_1"/>
    <property type="match status" value="2"/>
</dbReference>
<feature type="compositionally biased region" description="Pro residues" evidence="1">
    <location>
        <begin position="738"/>
        <end position="747"/>
    </location>
</feature>
<dbReference type="FunFam" id="1.10.150.50:FF:000028">
    <property type="entry name" value="caskin-2 isoform X2"/>
    <property type="match status" value="1"/>
</dbReference>
<feature type="compositionally biased region" description="Low complexity" evidence="1">
    <location>
        <begin position="814"/>
        <end position="832"/>
    </location>
</feature>
<feature type="domain" description="SAM" evidence="2">
    <location>
        <begin position="382"/>
        <end position="436"/>
    </location>
</feature>
<dbReference type="PROSITE" id="PS50105">
    <property type="entry name" value="SAM_DOMAIN"/>
    <property type="match status" value="2"/>
</dbReference>
<dbReference type="GO" id="GO:0007185">
    <property type="term" value="P:cell surface receptor protein tyrosine phosphatase signaling pathway"/>
    <property type="evidence" value="ECO:0007669"/>
    <property type="project" value="TreeGrafter"/>
</dbReference>
<dbReference type="PANTHER" id="PTHR24155:SF11">
    <property type="entry name" value="CASKIN, ISOFORM B"/>
    <property type="match status" value="1"/>
</dbReference>
<accession>A0AAD8DXZ3</accession>
<dbReference type="CDD" id="cd09497">
    <property type="entry name" value="SAM_caskin1_2_repeat1"/>
    <property type="match status" value="1"/>
</dbReference>
<dbReference type="GO" id="GO:0007409">
    <property type="term" value="P:axonogenesis"/>
    <property type="evidence" value="ECO:0007669"/>
    <property type="project" value="TreeGrafter"/>
</dbReference>
<feature type="compositionally biased region" description="Low complexity" evidence="1">
    <location>
        <begin position="314"/>
        <end position="341"/>
    </location>
</feature>
<feature type="region of interest" description="Disordered" evidence="1">
    <location>
        <begin position="188"/>
        <end position="285"/>
    </location>
</feature>
<evidence type="ECO:0000259" key="2">
    <source>
        <dbReference type="PROSITE" id="PS50105"/>
    </source>
</evidence>
<dbReference type="GO" id="GO:0019903">
    <property type="term" value="F:protein phosphatase binding"/>
    <property type="evidence" value="ECO:0007669"/>
    <property type="project" value="TreeGrafter"/>
</dbReference>
<proteinExistence type="predicted"/>
<dbReference type="SUPFAM" id="SSF47769">
    <property type="entry name" value="SAM/Pointed domain"/>
    <property type="match status" value="2"/>
</dbReference>
<feature type="region of interest" description="Disordered" evidence="1">
    <location>
        <begin position="128"/>
        <end position="162"/>
    </location>
</feature>
<sequence length="879" mass="95522">MTIDRAGRPPAPRRASSTYRSYDELGIIDRAKPLKYRHGGIEDLTGIEQSRAYMSYEPQDMDDITVISSEEVPKPKKKIAEGLANGFRRTFSVRSRRNTEPEGIPLDTFNVTYEENFATVRGAPFGRRRSLSRDRGSSLLGRSSSEGDVRMVPPRAPPAAPAPRLHRCLRALGGSWKNLLLLGGMSRGGSGAGKTATAKRVPPPAVPGDAFGTPQHRHSGSSFGSQGYASCEEQPYPQPPDTPSHTRDDHSDYGSTVSGVSGVSGASGSLGKSPAGGGTFTFPPPAQPLTHKAAVYYHHQLALSDDQGIDMTQSPGRDSPGSSSGSAGSGSRHSSASLDSGRASGRMPHHHHAACHCGDLADRVRAMIAQGLPDTDIIHACLADLQMEEYARLFIDAGYDLPTVTRMTPEDLTAVGIKKPNHRKRLKAELANLNVPDNLPDYIPGSLEEWLRLLRLEEYGPALVAQGYRTVHDVTQLAWEDLEDMGIVRLGHQKKILLAIKRVKDIRAGKRSISNQGSLDFTRIQPGQDLYPRELHYQPWERQRSYHKPPDLNFDAIPTPLCGTDLVPIQIRHPRGKSLESLEDPSERASHTTFSPEAGFYYGGGQWRRSYDDGDITPTNDSSYEGGGTLPRPRGLVRPRPVAKITATPAYRDKSPDYTYDEIAYSARLQRVAYGASPHVARKPPPDPPKRQSSQYAPFSRFGQTTVEIHPEKSLPLSLPAYPSSDSLSVSLDSTGLLPPPPAPSSPPRRYDDDKLRTGSDASFKSSSSTESDSIPFANENAGTIKQNRGQIGGRPHTVDYGRGGIGLASLPPRAADAKPAAPHAPHATHAAHAPHEHKDDKSTEPVDVLNDIGNMLANLTDELDAMLEEEKRQGLTDS</sequence>
<comment type="caution">
    <text evidence="3">The sequence shown here is derived from an EMBL/GenBank/DDBJ whole genome shotgun (WGS) entry which is preliminary data.</text>
</comment>
<evidence type="ECO:0000313" key="4">
    <source>
        <dbReference type="Proteomes" id="UP001231518"/>
    </source>
</evidence>
<feature type="region of interest" description="Disordered" evidence="1">
    <location>
        <begin position="677"/>
        <end position="696"/>
    </location>
</feature>
<evidence type="ECO:0000313" key="3">
    <source>
        <dbReference type="EMBL" id="KAJ8729936.1"/>
    </source>
</evidence>
<feature type="domain" description="SAM" evidence="2">
    <location>
        <begin position="442"/>
        <end position="506"/>
    </location>
</feature>
<keyword evidence="4" id="KW-1185">Reference proteome</keyword>
<feature type="region of interest" description="Disordered" evidence="1">
    <location>
        <begin position="725"/>
        <end position="797"/>
    </location>
</feature>
<feature type="compositionally biased region" description="Basic and acidic residues" evidence="1">
    <location>
        <begin position="834"/>
        <end position="845"/>
    </location>
</feature>
<dbReference type="GO" id="GO:0035591">
    <property type="term" value="F:signaling adaptor activity"/>
    <property type="evidence" value="ECO:0007669"/>
    <property type="project" value="TreeGrafter"/>
</dbReference>
<dbReference type="Proteomes" id="UP001231518">
    <property type="component" value="Chromosome 9"/>
</dbReference>
<dbReference type="InterPro" id="IPR001660">
    <property type="entry name" value="SAM"/>
</dbReference>
<dbReference type="GO" id="GO:0005925">
    <property type="term" value="C:focal adhesion"/>
    <property type="evidence" value="ECO:0007669"/>
    <property type="project" value="TreeGrafter"/>
</dbReference>
<dbReference type="FunFam" id="1.10.150.50:FF:000071">
    <property type="entry name" value="Caskin, isoform D"/>
    <property type="match status" value="1"/>
</dbReference>
<protein>
    <recommendedName>
        <fullName evidence="2">SAM domain-containing protein</fullName>
    </recommendedName>
</protein>
<dbReference type="AlphaFoldDB" id="A0AAD8DXZ3"/>
<dbReference type="PANTHER" id="PTHR24155">
    <property type="entry name" value="OSTEOCLAST-STIMULATING FACTOR 1"/>
    <property type="match status" value="1"/>
</dbReference>
<feature type="compositionally biased region" description="Low complexity" evidence="1">
    <location>
        <begin position="760"/>
        <end position="774"/>
    </location>
</feature>
<feature type="compositionally biased region" description="Low complexity" evidence="1">
    <location>
        <begin position="253"/>
        <end position="273"/>
    </location>
</feature>
<evidence type="ECO:0000256" key="1">
    <source>
        <dbReference type="SAM" id="MobiDB-lite"/>
    </source>
</evidence>
<feature type="region of interest" description="Disordered" evidence="1">
    <location>
        <begin position="611"/>
        <end position="637"/>
    </location>
</feature>
<dbReference type="InterPro" id="IPR035497">
    <property type="entry name" value="Caskin1/2_SAM_1"/>
</dbReference>
<dbReference type="Gene3D" id="1.10.150.50">
    <property type="entry name" value="Transcription Factor, Ets-1"/>
    <property type="match status" value="2"/>
</dbReference>
<name>A0AAD8DXZ3_MYTSE</name>
<reference evidence="3" key="1">
    <citation type="submission" date="2023-03" db="EMBL/GenBank/DDBJ databases">
        <title>Chromosome-level genomes of two armyworms, Mythimna separata and Mythimna loreyi, provide insights into the biosynthesis and reception of sex pheromones.</title>
        <authorList>
            <person name="Zhao H."/>
        </authorList>
    </citation>
    <scope>NUCLEOTIDE SEQUENCE</scope>
    <source>
        <strain evidence="3">BeijingLab</strain>
        <tissue evidence="3">Pupa</tissue>
    </source>
</reference>
<gene>
    <name evidence="3" type="ORF">PYW07_016974</name>
</gene>
<feature type="compositionally biased region" description="Low complexity" evidence="1">
    <location>
        <begin position="725"/>
        <end position="734"/>
    </location>
</feature>
<feature type="compositionally biased region" description="Polar residues" evidence="1">
    <location>
        <begin position="781"/>
        <end position="790"/>
    </location>
</feature>
<dbReference type="InterPro" id="IPR013761">
    <property type="entry name" value="SAM/pointed_sf"/>
</dbReference>
<feature type="compositionally biased region" description="Basic and acidic residues" evidence="1">
    <location>
        <begin position="749"/>
        <end position="758"/>
    </location>
</feature>